<evidence type="ECO:0000256" key="6">
    <source>
        <dbReference type="ARBA" id="ARBA00023004"/>
    </source>
</evidence>
<dbReference type="GO" id="GO:0017004">
    <property type="term" value="P:cytochrome complex assembly"/>
    <property type="evidence" value="ECO:0007669"/>
    <property type="project" value="UniProtKB-KW"/>
</dbReference>
<keyword evidence="7" id="KW-0812">Transmembrane</keyword>
<keyword evidence="7" id="KW-0472">Membrane</keyword>
<proteinExistence type="inferred from homology"/>
<dbReference type="InterPro" id="IPR038297">
    <property type="entry name" value="CcmH/CycL/NrfF/Ccl2_sf"/>
</dbReference>
<dbReference type="PANTHER" id="PTHR47870:SF1">
    <property type="entry name" value="CYTOCHROME C-TYPE BIOGENESIS PROTEIN CCMH"/>
    <property type="match status" value="1"/>
</dbReference>
<gene>
    <name evidence="9" type="ORF">CWE21_07225</name>
</gene>
<organism evidence="9 10">
    <name type="scientific">Pseudidiomarina aquimaris</name>
    <dbReference type="NCBI Taxonomy" id="641841"/>
    <lineage>
        <taxon>Bacteria</taxon>
        <taxon>Pseudomonadati</taxon>
        <taxon>Pseudomonadota</taxon>
        <taxon>Gammaproteobacteria</taxon>
        <taxon>Alteromonadales</taxon>
        <taxon>Idiomarinaceae</taxon>
        <taxon>Pseudidiomarina</taxon>
    </lineage>
</organism>
<comment type="similarity">
    <text evidence="1 7">Belongs to the CcmH/CycL/Ccl2/NrfF family.</text>
</comment>
<dbReference type="Proteomes" id="UP000286678">
    <property type="component" value="Unassembled WGS sequence"/>
</dbReference>
<reference evidence="10" key="1">
    <citation type="journal article" date="2018" name="Front. Microbiol.">
        <title>Genome-Based Analysis Reveals the Taxonomy and Diversity of the Family Idiomarinaceae.</title>
        <authorList>
            <person name="Liu Y."/>
            <person name="Lai Q."/>
            <person name="Shao Z."/>
        </authorList>
    </citation>
    <scope>NUCLEOTIDE SEQUENCE [LARGE SCALE GENOMIC DNA]</scope>
    <source>
        <strain evidence="10">SW15</strain>
    </source>
</reference>
<keyword evidence="10" id="KW-1185">Reference proteome</keyword>
<feature type="transmembrane region" description="Helical" evidence="7">
    <location>
        <begin position="111"/>
        <end position="129"/>
    </location>
</feature>
<dbReference type="InterPro" id="IPR051263">
    <property type="entry name" value="C-type_cytochrome_biogenesis"/>
</dbReference>
<comment type="function">
    <text evidence="7">Possible subunit of a heme lyase.</text>
</comment>
<dbReference type="AlphaFoldDB" id="A0A432XGA0"/>
<protein>
    <recommendedName>
        <fullName evidence="7">Cytochrome c-type biogenesis protein</fullName>
    </recommendedName>
</protein>
<evidence type="ECO:0000256" key="4">
    <source>
        <dbReference type="ARBA" id="ARBA00022729"/>
    </source>
</evidence>
<keyword evidence="5" id="KW-0201">Cytochrome c-type biogenesis</keyword>
<sequence length="168" mass="19023">MGLFRALLSFALVLTALVLVAPSHGQNLEAYQFDEPAQEALFKELIDELRCPKCQNQSIADSNAELARDLRDRTYFMVKEGATKQEVIDFMVARYGDFVHYQPPLTFVTSILWWGPIAVLAIGGLVILFRVRQQRSTEVELSDDERVQLATLRSEATARDEEKEGKES</sequence>
<name>A0A432XGA0_9GAMM</name>
<dbReference type="EMBL" id="PIPT01000005">
    <property type="protein sequence ID" value="RUO47636.1"/>
    <property type="molecule type" value="Genomic_DNA"/>
</dbReference>
<evidence type="ECO:0000259" key="8">
    <source>
        <dbReference type="Pfam" id="PF03918"/>
    </source>
</evidence>
<evidence type="ECO:0000256" key="3">
    <source>
        <dbReference type="ARBA" id="ARBA00022723"/>
    </source>
</evidence>
<keyword evidence="7" id="KW-1133">Transmembrane helix</keyword>
<dbReference type="GO" id="GO:0005886">
    <property type="term" value="C:plasma membrane"/>
    <property type="evidence" value="ECO:0007669"/>
    <property type="project" value="TreeGrafter"/>
</dbReference>
<keyword evidence="4 7" id="KW-0732">Signal</keyword>
<keyword evidence="6 7" id="KW-0408">Iron</keyword>
<keyword evidence="3 7" id="KW-0479">Metal-binding</keyword>
<dbReference type="PANTHER" id="PTHR47870">
    <property type="entry name" value="CYTOCHROME C-TYPE BIOGENESIS PROTEIN CCMH"/>
    <property type="match status" value="1"/>
</dbReference>
<evidence type="ECO:0000256" key="1">
    <source>
        <dbReference type="ARBA" id="ARBA00010342"/>
    </source>
</evidence>
<keyword evidence="2 7" id="KW-0349">Heme</keyword>
<feature type="chain" id="PRO_5018819134" description="Cytochrome c-type biogenesis protein" evidence="7">
    <location>
        <begin position="26"/>
        <end position="168"/>
    </location>
</feature>
<evidence type="ECO:0000313" key="9">
    <source>
        <dbReference type="EMBL" id="RUO47636.1"/>
    </source>
</evidence>
<evidence type="ECO:0000256" key="2">
    <source>
        <dbReference type="ARBA" id="ARBA00022617"/>
    </source>
</evidence>
<dbReference type="GO" id="GO:0046872">
    <property type="term" value="F:metal ion binding"/>
    <property type="evidence" value="ECO:0007669"/>
    <property type="project" value="UniProtKB-KW"/>
</dbReference>
<dbReference type="Gene3D" id="1.10.8.640">
    <property type="entry name" value="Cytochrome C biogenesis protein"/>
    <property type="match status" value="1"/>
</dbReference>
<dbReference type="InterPro" id="IPR005616">
    <property type="entry name" value="CcmH/CycL/Ccl2/NrfF_N"/>
</dbReference>
<feature type="signal peptide" evidence="7">
    <location>
        <begin position="1"/>
        <end position="25"/>
    </location>
</feature>
<dbReference type="Pfam" id="PF03918">
    <property type="entry name" value="CcmH"/>
    <property type="match status" value="1"/>
</dbReference>
<dbReference type="FunFam" id="1.10.8.640:FF:000001">
    <property type="entry name" value="Cytochrome c-type biogenesis protein"/>
    <property type="match status" value="1"/>
</dbReference>
<feature type="domain" description="CcmH/CycL/Ccl2/NrfF N-terminal" evidence="8">
    <location>
        <begin position="16"/>
        <end position="152"/>
    </location>
</feature>
<dbReference type="OrthoDB" id="9804975at2"/>
<evidence type="ECO:0000313" key="10">
    <source>
        <dbReference type="Proteomes" id="UP000286678"/>
    </source>
</evidence>
<comment type="caution">
    <text evidence="9">The sequence shown here is derived from an EMBL/GenBank/DDBJ whole genome shotgun (WGS) entry which is preliminary data.</text>
</comment>
<evidence type="ECO:0000256" key="7">
    <source>
        <dbReference type="RuleBase" id="RU364112"/>
    </source>
</evidence>
<evidence type="ECO:0000256" key="5">
    <source>
        <dbReference type="ARBA" id="ARBA00022748"/>
    </source>
</evidence>
<accession>A0A432XGA0</accession>
<dbReference type="CDD" id="cd16378">
    <property type="entry name" value="CcmH_N"/>
    <property type="match status" value="1"/>
</dbReference>